<evidence type="ECO:0008006" key="3">
    <source>
        <dbReference type="Google" id="ProtNLM"/>
    </source>
</evidence>
<dbReference type="InterPro" id="IPR036259">
    <property type="entry name" value="MFS_trans_sf"/>
</dbReference>
<dbReference type="PANTHER" id="PTHR11360:SF303">
    <property type="entry name" value="MAJOR FACILITATOR SUPERFAMILY (MFS) PROFILE DOMAIN-CONTAINING PROTEIN"/>
    <property type="match status" value="1"/>
</dbReference>
<keyword evidence="1" id="KW-0472">Membrane</keyword>
<sequence length="341" mass="37813">MLYRKIGIGRSYILASALCSIGLFASSFTPNIWFLFFSLGILFGSGAAINNIVSFAALEKLFHQNAHILSIILTICPSVGTLFMTYLLDVFLNIYSWRGALMILSGFSLNMCFSGLLTKVDRKPKPDMKVEQLKIFDMKILKNKRFLILSTAASMNTCFGSLVFLLIVDFWVEKGHPIVEGITLITFICISGMASRLVFGLFSFLFNITPALILLFYIVCGVGGTFYIFAPLCNTYSPLVFLAVLNGFSRGMLSTIRPLVFKKVVGVEAYPLAIGYTYTLNGICAIPMATVVGKITDLTHSYDFAFYLTGLFETLLFLLLASSHLLITCLSKKNHQLKPEN</sequence>
<organism evidence="2">
    <name type="scientific">Octopus bimaculoides</name>
    <name type="common">California two-spotted octopus</name>
    <dbReference type="NCBI Taxonomy" id="37653"/>
    <lineage>
        <taxon>Eukaryota</taxon>
        <taxon>Metazoa</taxon>
        <taxon>Spiralia</taxon>
        <taxon>Lophotrochozoa</taxon>
        <taxon>Mollusca</taxon>
        <taxon>Cephalopoda</taxon>
        <taxon>Coleoidea</taxon>
        <taxon>Octopodiformes</taxon>
        <taxon>Octopoda</taxon>
        <taxon>Incirrata</taxon>
        <taxon>Octopodidae</taxon>
        <taxon>Octopus</taxon>
    </lineage>
</organism>
<accession>A0A0L8FF53</accession>
<protein>
    <recommendedName>
        <fullName evidence="3">Major facilitator superfamily (MFS) profile domain-containing protein</fullName>
    </recommendedName>
</protein>
<keyword evidence="1" id="KW-0812">Transmembrane</keyword>
<feature type="transmembrane region" description="Helical" evidence="1">
    <location>
        <begin position="211"/>
        <end position="230"/>
    </location>
</feature>
<feature type="transmembrane region" description="Helical" evidence="1">
    <location>
        <begin position="178"/>
        <end position="199"/>
    </location>
</feature>
<feature type="transmembrane region" description="Helical" evidence="1">
    <location>
        <begin position="34"/>
        <end position="56"/>
    </location>
</feature>
<dbReference type="Gene3D" id="1.20.1250.20">
    <property type="entry name" value="MFS general substrate transporter like domains"/>
    <property type="match status" value="1"/>
</dbReference>
<feature type="transmembrane region" description="Helical" evidence="1">
    <location>
        <begin position="12"/>
        <end position="28"/>
    </location>
</feature>
<dbReference type="OrthoDB" id="6099974at2759"/>
<dbReference type="EMBL" id="KQ434034">
    <property type="protein sequence ID" value="KOF62272.1"/>
    <property type="molecule type" value="Genomic_DNA"/>
</dbReference>
<proteinExistence type="predicted"/>
<evidence type="ECO:0000313" key="2">
    <source>
        <dbReference type="EMBL" id="KOF62272.1"/>
    </source>
</evidence>
<feature type="transmembrane region" description="Helical" evidence="1">
    <location>
        <begin position="273"/>
        <end position="292"/>
    </location>
</feature>
<name>A0A0L8FF53_OCTBM</name>
<dbReference type="Pfam" id="PF07690">
    <property type="entry name" value="MFS_1"/>
    <property type="match status" value="1"/>
</dbReference>
<reference evidence="2" key="1">
    <citation type="submission" date="2015-07" db="EMBL/GenBank/DDBJ databases">
        <title>MeaNS - Measles Nucleotide Surveillance Program.</title>
        <authorList>
            <person name="Tran T."/>
            <person name="Druce J."/>
        </authorList>
    </citation>
    <scope>NUCLEOTIDE SEQUENCE</scope>
    <source>
        <strain evidence="2">UCB-OBI-ISO-001</strain>
        <tissue evidence="2">Gonad</tissue>
    </source>
</reference>
<feature type="transmembrane region" description="Helical" evidence="1">
    <location>
        <begin position="236"/>
        <end position="253"/>
    </location>
</feature>
<gene>
    <name evidence="2" type="ORF">OCBIM_22024526mg</name>
</gene>
<dbReference type="SUPFAM" id="SSF103473">
    <property type="entry name" value="MFS general substrate transporter"/>
    <property type="match status" value="1"/>
</dbReference>
<dbReference type="AlphaFoldDB" id="A0A0L8FF53"/>
<evidence type="ECO:0000256" key="1">
    <source>
        <dbReference type="SAM" id="Phobius"/>
    </source>
</evidence>
<feature type="transmembrane region" description="Helical" evidence="1">
    <location>
        <begin position="304"/>
        <end position="327"/>
    </location>
</feature>
<dbReference type="InterPro" id="IPR050327">
    <property type="entry name" value="Proton-linked_MCT"/>
</dbReference>
<keyword evidence="1" id="KW-1133">Transmembrane helix</keyword>
<feature type="transmembrane region" description="Helical" evidence="1">
    <location>
        <begin position="146"/>
        <end position="172"/>
    </location>
</feature>
<feature type="transmembrane region" description="Helical" evidence="1">
    <location>
        <begin position="68"/>
        <end position="88"/>
    </location>
</feature>
<dbReference type="PANTHER" id="PTHR11360">
    <property type="entry name" value="MONOCARBOXYLATE TRANSPORTER"/>
    <property type="match status" value="1"/>
</dbReference>
<feature type="transmembrane region" description="Helical" evidence="1">
    <location>
        <begin position="94"/>
        <end position="118"/>
    </location>
</feature>
<dbReference type="GO" id="GO:0008028">
    <property type="term" value="F:monocarboxylic acid transmembrane transporter activity"/>
    <property type="evidence" value="ECO:0007669"/>
    <property type="project" value="TreeGrafter"/>
</dbReference>
<dbReference type="InterPro" id="IPR011701">
    <property type="entry name" value="MFS"/>
</dbReference>